<dbReference type="PROSITE" id="PS00139">
    <property type="entry name" value="THIOL_PROTEASE_CYS"/>
    <property type="match status" value="1"/>
</dbReference>
<comment type="caution">
    <text evidence="13">The sequence shown here is derived from an EMBL/GenBank/DDBJ whole genome shotgun (WGS) entry which is preliminary data.</text>
</comment>
<dbReference type="SMART" id="SM00848">
    <property type="entry name" value="Inhibitor_I29"/>
    <property type="match status" value="1"/>
</dbReference>
<dbReference type="PRINTS" id="PR00705">
    <property type="entry name" value="PAPAIN"/>
</dbReference>
<evidence type="ECO:0000313" key="13">
    <source>
        <dbReference type="EMBL" id="GAW80925.1"/>
    </source>
</evidence>
<dbReference type="PANTHER" id="PTHR12411">
    <property type="entry name" value="CYSTEINE PROTEASE FAMILY C1-RELATED"/>
    <property type="match status" value="1"/>
</dbReference>
<feature type="domain" description="Peptidase C1A papain C-terminal" evidence="11">
    <location>
        <begin position="281"/>
        <end position="502"/>
    </location>
</feature>
<keyword evidence="3 10" id="KW-0812">Transmembrane</keyword>
<keyword evidence="6 10" id="KW-0472">Membrane</keyword>
<dbReference type="Gene3D" id="1.10.287.2250">
    <property type="match status" value="1"/>
</dbReference>
<sequence length="504" mass="57505">MEYHVEYSSSRSGKIENESFVHKPLMETGVKRNKNIFIALSVSTVCLLGGCAIYYSRTQKENYNPVYGNSLDEQSSDDSIINSFLNSESGKKFIASKLSEYLASYGKTADTSEDMQDSNFGYEQHIDGTEIPSINKESVKDGGRAEEHYKNRFGNLKVTQRNDIINLADPKFLMANLESVNAFYLFVKEYKKNYTTADEMQEGFIAFLDNLKKIQTHNQSKKKSLYRKGMNKFGDLTFEQFQKKYLTLKTFDLKKNENNIKGLVTYDEVIKKYKPDDATFDRAAYDWRLHKGVTPVKDQGNCGSCWAFSAVGVVESQYAIRKNEIVSISEQQLVDCSKNNLGCNGGLIPLAFEDMVEMGSLCSIMDYPYYAVDTDVCKKDTCKKKYKVNNFLEIPEFKFKEAIRYIGPISVSIAVCDDFTFYQGGIFDVDCGNKPNHAVIIVGFGVEEIYDEDTQMNKKHYYYIIKNSWGMDWGEKGFMRFETDLNGYRRQCALGDEAMAALVD</sequence>
<dbReference type="Pfam" id="PF08246">
    <property type="entry name" value="Inhibitor_I29"/>
    <property type="match status" value="1"/>
</dbReference>
<evidence type="ECO:0000259" key="12">
    <source>
        <dbReference type="SMART" id="SM00848"/>
    </source>
</evidence>
<evidence type="ECO:0000256" key="7">
    <source>
        <dbReference type="ARBA" id="ARBA00023145"/>
    </source>
</evidence>
<comment type="subcellular location">
    <subcellularLocation>
        <location evidence="1">Membrane</location>
        <topology evidence="1">Single-pass type II membrane protein</topology>
    </subcellularLocation>
</comment>
<dbReference type="GeneID" id="39747643"/>
<dbReference type="InterPro" id="IPR013128">
    <property type="entry name" value="Peptidase_C1A"/>
</dbReference>
<dbReference type="InterPro" id="IPR000668">
    <property type="entry name" value="Peptidase_C1A_C"/>
</dbReference>
<evidence type="ECO:0000256" key="1">
    <source>
        <dbReference type="ARBA" id="ARBA00004606"/>
    </source>
</evidence>
<evidence type="ECO:0000313" key="14">
    <source>
        <dbReference type="Proteomes" id="UP000195521"/>
    </source>
</evidence>
<dbReference type="OrthoDB" id="190265at2759"/>
<keyword evidence="5 10" id="KW-1133">Transmembrane helix</keyword>
<dbReference type="Gene3D" id="3.90.70.10">
    <property type="entry name" value="Cysteine proteinases"/>
    <property type="match status" value="1"/>
</dbReference>
<dbReference type="AlphaFoldDB" id="A0A1Y1JHV3"/>
<protein>
    <submittedName>
        <fullName evidence="13">Cysteine proteinase gondepain 2</fullName>
    </submittedName>
</protein>
<dbReference type="CDD" id="cd02248">
    <property type="entry name" value="Peptidase_C1A"/>
    <property type="match status" value="1"/>
</dbReference>
<evidence type="ECO:0000256" key="3">
    <source>
        <dbReference type="ARBA" id="ARBA00022692"/>
    </source>
</evidence>
<dbReference type="InterPro" id="IPR038765">
    <property type="entry name" value="Papain-like_cys_pep_sf"/>
</dbReference>
<keyword evidence="4" id="KW-0735">Signal-anchor</keyword>
<dbReference type="RefSeq" id="XP_028543514.1">
    <property type="nucleotide sequence ID" value="XM_028687713.1"/>
</dbReference>
<dbReference type="InterPro" id="IPR013201">
    <property type="entry name" value="Prot_inhib_I29"/>
</dbReference>
<comment type="similarity">
    <text evidence="2">Belongs to the peptidase C1 family.</text>
</comment>
<evidence type="ECO:0000256" key="8">
    <source>
        <dbReference type="ARBA" id="ARBA00023157"/>
    </source>
</evidence>
<dbReference type="Proteomes" id="UP000195521">
    <property type="component" value="Unassembled WGS sequence"/>
</dbReference>
<organism evidence="13 14">
    <name type="scientific">Plasmodium gonderi</name>
    <dbReference type="NCBI Taxonomy" id="77519"/>
    <lineage>
        <taxon>Eukaryota</taxon>
        <taxon>Sar</taxon>
        <taxon>Alveolata</taxon>
        <taxon>Apicomplexa</taxon>
        <taxon>Aconoidasida</taxon>
        <taxon>Haemosporida</taxon>
        <taxon>Plasmodiidae</taxon>
        <taxon>Plasmodium</taxon>
        <taxon>Plasmodium (Plasmodium)</taxon>
    </lineage>
</organism>
<name>A0A1Y1JHV3_PLAGO</name>
<feature type="transmembrane region" description="Helical" evidence="10">
    <location>
        <begin position="36"/>
        <end position="55"/>
    </location>
</feature>
<evidence type="ECO:0000259" key="11">
    <source>
        <dbReference type="SMART" id="SM00645"/>
    </source>
</evidence>
<evidence type="ECO:0000256" key="2">
    <source>
        <dbReference type="ARBA" id="ARBA00008455"/>
    </source>
</evidence>
<keyword evidence="8" id="KW-1015">Disulfide bond</keyword>
<dbReference type="SMART" id="SM00645">
    <property type="entry name" value="Pept_C1"/>
    <property type="match status" value="1"/>
</dbReference>
<dbReference type="EMBL" id="BDQF01000010">
    <property type="protein sequence ID" value="GAW80925.1"/>
    <property type="molecule type" value="Genomic_DNA"/>
</dbReference>
<reference evidence="14" key="1">
    <citation type="submission" date="2017-04" db="EMBL/GenBank/DDBJ databases">
        <title>Plasmodium gonderi genome.</title>
        <authorList>
            <person name="Arisue N."/>
            <person name="Honma H."/>
            <person name="Kawai S."/>
            <person name="Tougan T."/>
            <person name="Tanabe K."/>
            <person name="Horii T."/>
        </authorList>
    </citation>
    <scope>NUCLEOTIDE SEQUENCE [LARGE SCALE GENOMIC DNA]</scope>
    <source>
        <strain evidence="14">ATCC 30045</strain>
    </source>
</reference>
<evidence type="ECO:0000256" key="10">
    <source>
        <dbReference type="SAM" id="Phobius"/>
    </source>
</evidence>
<keyword evidence="9" id="KW-0325">Glycoprotein</keyword>
<dbReference type="GO" id="GO:0008234">
    <property type="term" value="F:cysteine-type peptidase activity"/>
    <property type="evidence" value="ECO:0007669"/>
    <property type="project" value="InterPro"/>
</dbReference>
<dbReference type="GO" id="GO:0006508">
    <property type="term" value="P:proteolysis"/>
    <property type="evidence" value="ECO:0007669"/>
    <property type="project" value="InterPro"/>
</dbReference>
<evidence type="ECO:0000256" key="9">
    <source>
        <dbReference type="ARBA" id="ARBA00023180"/>
    </source>
</evidence>
<feature type="domain" description="Cathepsin propeptide inhibitor" evidence="12">
    <location>
        <begin position="183"/>
        <end position="241"/>
    </location>
</feature>
<dbReference type="SUPFAM" id="SSF54001">
    <property type="entry name" value="Cysteine proteinases"/>
    <property type="match status" value="1"/>
</dbReference>
<keyword evidence="14" id="KW-1185">Reference proteome</keyword>
<dbReference type="InterPro" id="IPR000169">
    <property type="entry name" value="Pept_cys_AS"/>
</dbReference>
<keyword evidence="7" id="KW-0865">Zymogen</keyword>
<dbReference type="InterPro" id="IPR039417">
    <property type="entry name" value="Peptidase_C1A_papain-like"/>
</dbReference>
<accession>A0A1Y1JHV3</accession>
<dbReference type="OMA" id="NGYRKPC"/>
<evidence type="ECO:0000256" key="4">
    <source>
        <dbReference type="ARBA" id="ARBA00022968"/>
    </source>
</evidence>
<evidence type="ECO:0000256" key="5">
    <source>
        <dbReference type="ARBA" id="ARBA00022989"/>
    </source>
</evidence>
<dbReference type="GO" id="GO:0016020">
    <property type="term" value="C:membrane"/>
    <property type="evidence" value="ECO:0007669"/>
    <property type="project" value="UniProtKB-SubCell"/>
</dbReference>
<dbReference type="Pfam" id="PF00112">
    <property type="entry name" value="Peptidase_C1"/>
    <property type="match status" value="1"/>
</dbReference>
<evidence type="ECO:0000256" key="6">
    <source>
        <dbReference type="ARBA" id="ARBA00023136"/>
    </source>
</evidence>
<gene>
    <name evidence="13" type="ORF">PGO_091240</name>
</gene>
<proteinExistence type="inferred from homology"/>